<accession>A0A835Z6S2</accession>
<evidence type="ECO:0000256" key="4">
    <source>
        <dbReference type="ARBA" id="ARBA00023204"/>
    </source>
</evidence>
<dbReference type="OrthoDB" id="206565at2759"/>
<keyword evidence="4" id="KW-0234">DNA repair</keyword>
<evidence type="ECO:0000313" key="6">
    <source>
        <dbReference type="EMBL" id="KAG5186712.1"/>
    </source>
</evidence>
<dbReference type="GO" id="GO:0000724">
    <property type="term" value="P:double-strand break repair via homologous recombination"/>
    <property type="evidence" value="ECO:0007669"/>
    <property type="project" value="TreeGrafter"/>
</dbReference>
<dbReference type="GO" id="GO:0045002">
    <property type="term" value="P:double-strand break repair via single-strand annealing"/>
    <property type="evidence" value="ECO:0007669"/>
    <property type="project" value="TreeGrafter"/>
</dbReference>
<sequence length="157" mass="17270">MARQQPQSDVEPADTGSVEPASANAELRVRERLQQTLNKDQVAQRAGPGGTKLVYFPIEKAVEVANEIIGYNGWSSTVVHMDKDYETFADNKWEISYTAQVRVTLPGGVYHEDIGCGKGVSRQRYDAIDTARKSASSDGLKRALRLFGNQLGNNLRG</sequence>
<dbReference type="Pfam" id="PF04098">
    <property type="entry name" value="Rad52_Rad22"/>
    <property type="match status" value="1"/>
</dbReference>
<evidence type="ECO:0000313" key="7">
    <source>
        <dbReference type="Proteomes" id="UP000664859"/>
    </source>
</evidence>
<name>A0A835Z6S2_9STRA</name>
<feature type="region of interest" description="Disordered" evidence="5">
    <location>
        <begin position="1"/>
        <end position="26"/>
    </location>
</feature>
<dbReference type="Proteomes" id="UP000664859">
    <property type="component" value="Unassembled WGS sequence"/>
</dbReference>
<reference evidence="6" key="1">
    <citation type="submission" date="2021-02" db="EMBL/GenBank/DDBJ databases">
        <title>First Annotated Genome of the Yellow-green Alga Tribonema minus.</title>
        <authorList>
            <person name="Mahan K.M."/>
        </authorList>
    </citation>
    <scope>NUCLEOTIDE SEQUENCE</scope>
    <source>
        <strain evidence="6">UTEX B ZZ1240</strain>
    </source>
</reference>
<comment type="caution">
    <text evidence="6">The sequence shown here is derived from an EMBL/GenBank/DDBJ whole genome shotgun (WGS) entry which is preliminary data.</text>
</comment>
<dbReference type="GO" id="GO:0006312">
    <property type="term" value="P:mitotic recombination"/>
    <property type="evidence" value="ECO:0007669"/>
    <property type="project" value="TreeGrafter"/>
</dbReference>
<proteinExistence type="inferred from homology"/>
<protein>
    <submittedName>
        <fullName evidence="6">Rad52/22 double-strand break repair protein</fullName>
    </submittedName>
</protein>
<dbReference type="PANTHER" id="PTHR12132:SF1">
    <property type="entry name" value="DNA REPAIR PROTEIN RAD52 HOMOLOG"/>
    <property type="match status" value="1"/>
</dbReference>
<dbReference type="InterPro" id="IPR041247">
    <property type="entry name" value="Rad52_fam"/>
</dbReference>
<dbReference type="GO" id="GO:0005634">
    <property type="term" value="C:nucleus"/>
    <property type="evidence" value="ECO:0007669"/>
    <property type="project" value="TreeGrafter"/>
</dbReference>
<dbReference type="PANTHER" id="PTHR12132">
    <property type="entry name" value="DNA REPAIR AND RECOMBINATION PROTEIN RAD52, RAD59"/>
    <property type="match status" value="1"/>
</dbReference>
<dbReference type="AlphaFoldDB" id="A0A835Z6S2"/>
<keyword evidence="3" id="KW-0233">DNA recombination</keyword>
<dbReference type="SUPFAM" id="SSF54768">
    <property type="entry name" value="dsRNA-binding domain-like"/>
    <property type="match status" value="1"/>
</dbReference>
<keyword evidence="2" id="KW-0227">DNA damage</keyword>
<evidence type="ECO:0000256" key="3">
    <source>
        <dbReference type="ARBA" id="ARBA00023172"/>
    </source>
</evidence>
<keyword evidence="7" id="KW-1185">Reference proteome</keyword>
<comment type="similarity">
    <text evidence="1">Belongs to the RAD52 family.</text>
</comment>
<gene>
    <name evidence="6" type="ORF">JKP88DRAFT_288619</name>
</gene>
<dbReference type="Gene3D" id="3.30.390.80">
    <property type="entry name" value="DNA repair protein Rad52/59/22"/>
    <property type="match status" value="1"/>
</dbReference>
<evidence type="ECO:0000256" key="1">
    <source>
        <dbReference type="ARBA" id="ARBA00006638"/>
    </source>
</evidence>
<dbReference type="InterPro" id="IPR007232">
    <property type="entry name" value="Rad52_Rad59_Rad22"/>
</dbReference>
<dbReference type="InterPro" id="IPR042525">
    <property type="entry name" value="Rad52_Rad59_Rad22_sf"/>
</dbReference>
<evidence type="ECO:0000256" key="2">
    <source>
        <dbReference type="ARBA" id="ARBA00022763"/>
    </source>
</evidence>
<dbReference type="FunFam" id="3.30.390.80:FF:000001">
    <property type="entry name" value="DNA repair protein RAD52 homolog"/>
    <property type="match status" value="1"/>
</dbReference>
<organism evidence="6 7">
    <name type="scientific">Tribonema minus</name>
    <dbReference type="NCBI Taxonomy" id="303371"/>
    <lineage>
        <taxon>Eukaryota</taxon>
        <taxon>Sar</taxon>
        <taxon>Stramenopiles</taxon>
        <taxon>Ochrophyta</taxon>
        <taxon>PX clade</taxon>
        <taxon>Xanthophyceae</taxon>
        <taxon>Tribonematales</taxon>
        <taxon>Tribonemataceae</taxon>
        <taxon>Tribonema</taxon>
    </lineage>
</organism>
<evidence type="ECO:0000256" key="5">
    <source>
        <dbReference type="SAM" id="MobiDB-lite"/>
    </source>
</evidence>
<dbReference type="EMBL" id="JAFCMP010000106">
    <property type="protein sequence ID" value="KAG5186712.1"/>
    <property type="molecule type" value="Genomic_DNA"/>
</dbReference>